<dbReference type="InterPro" id="IPR017452">
    <property type="entry name" value="GPCR_Rhodpsn_7TM"/>
</dbReference>
<evidence type="ECO:0000256" key="8">
    <source>
        <dbReference type="ARBA" id="ARBA00023180"/>
    </source>
</evidence>
<protein>
    <recommendedName>
        <fullName evidence="11">G-protein coupled receptors family 1 profile domain-containing protein</fullName>
    </recommendedName>
</protein>
<dbReference type="EMBL" id="AMQN01006506">
    <property type="status" value="NOT_ANNOTATED_CDS"/>
    <property type="molecule type" value="Genomic_DNA"/>
</dbReference>
<feature type="transmembrane region" description="Helical" evidence="10">
    <location>
        <begin position="229"/>
        <end position="252"/>
    </location>
</feature>
<gene>
    <name evidence="12" type="ORF">CAPTEDRAFT_200082</name>
</gene>
<dbReference type="OrthoDB" id="9863803at2759"/>
<evidence type="ECO:0000256" key="1">
    <source>
        <dbReference type="ARBA" id="ARBA00004651"/>
    </source>
</evidence>
<evidence type="ECO:0000256" key="2">
    <source>
        <dbReference type="ARBA" id="ARBA00022475"/>
    </source>
</evidence>
<comment type="subcellular location">
    <subcellularLocation>
        <location evidence="1">Cell membrane</location>
        <topology evidence="1">Multi-pass membrane protein</topology>
    </subcellularLocation>
</comment>
<keyword evidence="2" id="KW-1003">Cell membrane</keyword>
<keyword evidence="3 10" id="KW-0812">Transmembrane</keyword>
<dbReference type="GO" id="GO:0005886">
    <property type="term" value="C:plasma membrane"/>
    <property type="evidence" value="ECO:0007669"/>
    <property type="project" value="UniProtKB-SubCell"/>
</dbReference>
<name>R7USI8_CAPTE</name>
<keyword evidence="9" id="KW-0807">Transducer</keyword>
<keyword evidence="6 10" id="KW-0472">Membrane</keyword>
<feature type="transmembrane region" description="Helical" evidence="10">
    <location>
        <begin position="272"/>
        <end position="290"/>
    </location>
</feature>
<evidence type="ECO:0000256" key="4">
    <source>
        <dbReference type="ARBA" id="ARBA00022989"/>
    </source>
</evidence>
<dbReference type="PROSITE" id="PS50262">
    <property type="entry name" value="G_PROTEIN_RECEP_F1_2"/>
    <property type="match status" value="1"/>
</dbReference>
<dbReference type="Gene3D" id="1.20.1070.10">
    <property type="entry name" value="Rhodopsin 7-helix transmembrane proteins"/>
    <property type="match status" value="1"/>
</dbReference>
<reference evidence="12 14" key="2">
    <citation type="journal article" date="2013" name="Nature">
        <title>Insights into bilaterian evolution from three spiralian genomes.</title>
        <authorList>
            <person name="Simakov O."/>
            <person name="Marletaz F."/>
            <person name="Cho S.J."/>
            <person name="Edsinger-Gonzales E."/>
            <person name="Havlak P."/>
            <person name="Hellsten U."/>
            <person name="Kuo D.H."/>
            <person name="Larsson T."/>
            <person name="Lv J."/>
            <person name="Arendt D."/>
            <person name="Savage R."/>
            <person name="Osoegawa K."/>
            <person name="de Jong P."/>
            <person name="Grimwood J."/>
            <person name="Chapman J.A."/>
            <person name="Shapiro H."/>
            <person name="Aerts A."/>
            <person name="Otillar R.P."/>
            <person name="Terry A.Y."/>
            <person name="Boore J.L."/>
            <person name="Grigoriev I.V."/>
            <person name="Lindberg D.R."/>
            <person name="Seaver E.C."/>
            <person name="Weisblat D.A."/>
            <person name="Putnam N.H."/>
            <person name="Rokhsar D.S."/>
        </authorList>
    </citation>
    <scope>NUCLEOTIDE SEQUENCE</scope>
    <source>
        <strain evidence="12 14">I ESC-2004</strain>
    </source>
</reference>
<evidence type="ECO:0000256" key="9">
    <source>
        <dbReference type="ARBA" id="ARBA00023224"/>
    </source>
</evidence>
<evidence type="ECO:0000313" key="14">
    <source>
        <dbReference type="Proteomes" id="UP000014760"/>
    </source>
</evidence>
<reference evidence="13" key="3">
    <citation type="submission" date="2015-06" db="UniProtKB">
        <authorList>
            <consortium name="EnsemblMetazoa"/>
        </authorList>
    </citation>
    <scope>IDENTIFICATION</scope>
</reference>
<evidence type="ECO:0000256" key="6">
    <source>
        <dbReference type="ARBA" id="ARBA00023136"/>
    </source>
</evidence>
<evidence type="ECO:0000256" key="10">
    <source>
        <dbReference type="SAM" id="Phobius"/>
    </source>
</evidence>
<dbReference type="GO" id="GO:0004930">
    <property type="term" value="F:G protein-coupled receptor activity"/>
    <property type="evidence" value="ECO:0007669"/>
    <property type="project" value="UniProtKB-KW"/>
</dbReference>
<dbReference type="OMA" id="FISIGQC"/>
<dbReference type="HOGENOM" id="CLU_063530_0_0_1"/>
<dbReference type="Proteomes" id="UP000014760">
    <property type="component" value="Unassembled WGS sequence"/>
</dbReference>
<feature type="transmembrane region" description="Helical" evidence="10">
    <location>
        <begin position="185"/>
        <end position="208"/>
    </location>
</feature>
<dbReference type="Pfam" id="PF00001">
    <property type="entry name" value="7tm_1"/>
    <property type="match status" value="1"/>
</dbReference>
<proteinExistence type="predicted"/>
<dbReference type="PANTHER" id="PTHR24246">
    <property type="entry name" value="OLFACTORY RECEPTOR AND ADENOSINE RECEPTOR"/>
    <property type="match status" value="1"/>
</dbReference>
<evidence type="ECO:0000313" key="12">
    <source>
        <dbReference type="EMBL" id="ELU09078.1"/>
    </source>
</evidence>
<keyword evidence="8" id="KW-0325">Glycoprotein</keyword>
<keyword evidence="5" id="KW-0297">G-protein coupled receptor</keyword>
<evidence type="ECO:0000313" key="13">
    <source>
        <dbReference type="EnsemblMetazoa" id="CapteP200082"/>
    </source>
</evidence>
<keyword evidence="4 10" id="KW-1133">Transmembrane helix</keyword>
<dbReference type="PANTHER" id="PTHR24246:SF27">
    <property type="entry name" value="ADENOSINE RECEPTOR, ISOFORM A"/>
    <property type="match status" value="1"/>
</dbReference>
<feature type="transmembrane region" description="Helical" evidence="10">
    <location>
        <begin position="20"/>
        <end position="41"/>
    </location>
</feature>
<sequence length="321" mass="35415">MDTATAEMPLQQMGGVQLTIVWVTLVFSCLTSIANPLTLVAMATNGLIRKNSINMFIASLCWSDFLVGLSAFLFQLRRLLQLGIISDEDLVAIFWVAAVPVNIGFVASIANAFLIGVDRACATLAPLSYRSRMTTRRAAIALVICWTLAILMVTACALTTVQLSGGFEMLTYSHELFPRVFIKHFISPTLIVSIATNAILYVVIVVAFHKGTNKIQPSSTFELRNRRMTRMITMVIGVLLLGNIPIVVVASLPATLSSNSEYLYSYQMMYDVSFLLGVIPTSLNNCIYVWQLPDFKLAFTKLLFCHRNSRVHIASGVLSTK</sequence>
<dbReference type="EMBL" id="KB298546">
    <property type="protein sequence ID" value="ELU09078.1"/>
    <property type="molecule type" value="Genomic_DNA"/>
</dbReference>
<feature type="transmembrane region" description="Helical" evidence="10">
    <location>
        <begin position="93"/>
        <end position="117"/>
    </location>
</feature>
<dbReference type="STRING" id="283909.R7USI8"/>
<feature type="domain" description="G-protein coupled receptors family 1 profile" evidence="11">
    <location>
        <begin position="34"/>
        <end position="288"/>
    </location>
</feature>
<dbReference type="PRINTS" id="PR00237">
    <property type="entry name" value="GPCRRHODOPSN"/>
</dbReference>
<evidence type="ECO:0000256" key="7">
    <source>
        <dbReference type="ARBA" id="ARBA00023170"/>
    </source>
</evidence>
<evidence type="ECO:0000256" key="5">
    <source>
        <dbReference type="ARBA" id="ARBA00023040"/>
    </source>
</evidence>
<dbReference type="InterPro" id="IPR000276">
    <property type="entry name" value="GPCR_Rhodpsn"/>
</dbReference>
<accession>R7USI8</accession>
<keyword evidence="7" id="KW-0675">Receptor</keyword>
<organism evidence="12">
    <name type="scientific">Capitella teleta</name>
    <name type="common">Polychaete worm</name>
    <dbReference type="NCBI Taxonomy" id="283909"/>
    <lineage>
        <taxon>Eukaryota</taxon>
        <taxon>Metazoa</taxon>
        <taxon>Spiralia</taxon>
        <taxon>Lophotrochozoa</taxon>
        <taxon>Annelida</taxon>
        <taxon>Polychaeta</taxon>
        <taxon>Sedentaria</taxon>
        <taxon>Scolecida</taxon>
        <taxon>Capitellidae</taxon>
        <taxon>Capitella</taxon>
    </lineage>
</organism>
<dbReference type="EnsemblMetazoa" id="CapteT200082">
    <property type="protein sequence ID" value="CapteP200082"/>
    <property type="gene ID" value="CapteG200082"/>
</dbReference>
<reference evidence="14" key="1">
    <citation type="submission" date="2012-12" db="EMBL/GenBank/DDBJ databases">
        <authorList>
            <person name="Hellsten U."/>
            <person name="Grimwood J."/>
            <person name="Chapman J.A."/>
            <person name="Shapiro H."/>
            <person name="Aerts A."/>
            <person name="Otillar R.P."/>
            <person name="Terry A.Y."/>
            <person name="Boore J.L."/>
            <person name="Simakov O."/>
            <person name="Marletaz F."/>
            <person name="Cho S.-J."/>
            <person name="Edsinger-Gonzales E."/>
            <person name="Havlak P."/>
            <person name="Kuo D.-H."/>
            <person name="Larsson T."/>
            <person name="Lv J."/>
            <person name="Arendt D."/>
            <person name="Savage R."/>
            <person name="Osoegawa K."/>
            <person name="de Jong P."/>
            <person name="Lindberg D.R."/>
            <person name="Seaver E.C."/>
            <person name="Weisblat D.A."/>
            <person name="Putnam N.H."/>
            <person name="Grigoriev I.V."/>
            <person name="Rokhsar D.S."/>
        </authorList>
    </citation>
    <scope>NUCLEOTIDE SEQUENCE</scope>
    <source>
        <strain evidence="14">I ESC-2004</strain>
    </source>
</reference>
<evidence type="ECO:0000256" key="3">
    <source>
        <dbReference type="ARBA" id="ARBA00022692"/>
    </source>
</evidence>
<evidence type="ECO:0000259" key="11">
    <source>
        <dbReference type="PROSITE" id="PS50262"/>
    </source>
</evidence>
<feature type="transmembrane region" description="Helical" evidence="10">
    <location>
        <begin position="53"/>
        <end position="73"/>
    </location>
</feature>
<keyword evidence="14" id="KW-1185">Reference proteome</keyword>
<dbReference type="AlphaFoldDB" id="R7USI8"/>
<dbReference type="SUPFAM" id="SSF81321">
    <property type="entry name" value="Family A G protein-coupled receptor-like"/>
    <property type="match status" value="1"/>
</dbReference>
<feature type="transmembrane region" description="Helical" evidence="10">
    <location>
        <begin position="138"/>
        <end position="165"/>
    </location>
</feature>